<reference evidence="1 2" key="1">
    <citation type="journal article" date="2021" name="Elife">
        <title>Chloroplast acquisition without the gene transfer in kleptoplastic sea slugs, Plakobranchus ocellatus.</title>
        <authorList>
            <person name="Maeda T."/>
            <person name="Takahashi S."/>
            <person name="Yoshida T."/>
            <person name="Shimamura S."/>
            <person name="Takaki Y."/>
            <person name="Nagai Y."/>
            <person name="Toyoda A."/>
            <person name="Suzuki Y."/>
            <person name="Arimoto A."/>
            <person name="Ishii H."/>
            <person name="Satoh N."/>
            <person name="Nishiyama T."/>
            <person name="Hasebe M."/>
            <person name="Maruyama T."/>
            <person name="Minagawa J."/>
            <person name="Obokata J."/>
            <person name="Shigenobu S."/>
        </authorList>
    </citation>
    <scope>NUCLEOTIDE SEQUENCE [LARGE SCALE GENOMIC DNA]</scope>
</reference>
<dbReference type="InterPro" id="IPR043128">
    <property type="entry name" value="Rev_trsase/Diguanyl_cyclase"/>
</dbReference>
<dbReference type="EMBL" id="BLXT01002455">
    <property type="protein sequence ID" value="GFN94455.1"/>
    <property type="molecule type" value="Genomic_DNA"/>
</dbReference>
<accession>A0AAV3ZEX1</accession>
<dbReference type="Proteomes" id="UP000735302">
    <property type="component" value="Unassembled WGS sequence"/>
</dbReference>
<sequence length="101" mass="11016">MLQSNRGCEVPFYISGRERCSPGQGAACMSDTAVHVRMGMATSSGPQTRWISALMCVDYRALNNINRKGVFPLPRIEECVVALDGNLQTECYLGVLASSTR</sequence>
<keyword evidence="2" id="KW-1185">Reference proteome</keyword>
<protein>
    <submittedName>
        <fullName evidence="1">Uncharacterized protein</fullName>
    </submittedName>
</protein>
<evidence type="ECO:0000313" key="1">
    <source>
        <dbReference type="EMBL" id="GFN94455.1"/>
    </source>
</evidence>
<dbReference type="AlphaFoldDB" id="A0AAV3ZEX1"/>
<name>A0AAV3ZEX1_9GAST</name>
<proteinExistence type="predicted"/>
<dbReference type="Gene3D" id="3.30.70.270">
    <property type="match status" value="1"/>
</dbReference>
<comment type="caution">
    <text evidence="1">The sequence shown here is derived from an EMBL/GenBank/DDBJ whole genome shotgun (WGS) entry which is preliminary data.</text>
</comment>
<organism evidence="1 2">
    <name type="scientific">Plakobranchus ocellatus</name>
    <dbReference type="NCBI Taxonomy" id="259542"/>
    <lineage>
        <taxon>Eukaryota</taxon>
        <taxon>Metazoa</taxon>
        <taxon>Spiralia</taxon>
        <taxon>Lophotrochozoa</taxon>
        <taxon>Mollusca</taxon>
        <taxon>Gastropoda</taxon>
        <taxon>Heterobranchia</taxon>
        <taxon>Euthyneura</taxon>
        <taxon>Panpulmonata</taxon>
        <taxon>Sacoglossa</taxon>
        <taxon>Placobranchoidea</taxon>
        <taxon>Plakobranchidae</taxon>
        <taxon>Plakobranchus</taxon>
    </lineage>
</organism>
<gene>
    <name evidence="1" type="ORF">PoB_002096100</name>
</gene>
<evidence type="ECO:0000313" key="2">
    <source>
        <dbReference type="Proteomes" id="UP000735302"/>
    </source>
</evidence>